<dbReference type="InterPro" id="IPR054160">
    <property type="entry name" value="MrkD_recept-bd"/>
</dbReference>
<dbReference type="Proteomes" id="UP000543908">
    <property type="component" value="Unassembled WGS sequence"/>
</dbReference>
<dbReference type="Pfam" id="PF22003">
    <property type="entry name" value="MrkDrd"/>
    <property type="match status" value="1"/>
</dbReference>
<evidence type="ECO:0000256" key="3">
    <source>
        <dbReference type="ARBA" id="ARBA00022729"/>
    </source>
</evidence>
<evidence type="ECO:0000256" key="4">
    <source>
        <dbReference type="ARBA" id="ARBA00023263"/>
    </source>
</evidence>
<dbReference type="GO" id="GO:0043709">
    <property type="term" value="P:cell adhesion involved in single-species biofilm formation"/>
    <property type="evidence" value="ECO:0007669"/>
    <property type="project" value="TreeGrafter"/>
</dbReference>
<dbReference type="PANTHER" id="PTHR33420:SF3">
    <property type="entry name" value="FIMBRIAL SUBUNIT ELFA"/>
    <property type="match status" value="1"/>
</dbReference>
<comment type="similarity">
    <text evidence="2">Belongs to the fimbrial protein family.</text>
</comment>
<dbReference type="EMBL" id="JABUHS010000220">
    <property type="protein sequence ID" value="NWN63835.1"/>
    <property type="molecule type" value="Genomic_DNA"/>
</dbReference>
<comment type="subcellular location">
    <subcellularLocation>
        <location evidence="1">Fimbrium</location>
    </subcellularLocation>
</comment>
<dbReference type="GO" id="GO:0009289">
    <property type="term" value="C:pilus"/>
    <property type="evidence" value="ECO:0007669"/>
    <property type="project" value="UniProtKB-SubCell"/>
</dbReference>
<evidence type="ECO:0000256" key="1">
    <source>
        <dbReference type="ARBA" id="ARBA00004561"/>
    </source>
</evidence>
<dbReference type="Gene3D" id="2.60.40.1090">
    <property type="entry name" value="Fimbrial-type adhesion domain"/>
    <property type="match status" value="1"/>
</dbReference>
<feature type="chain" id="PRO_5031436718" evidence="5">
    <location>
        <begin position="23"/>
        <end position="314"/>
    </location>
</feature>
<proteinExistence type="inferred from homology"/>
<dbReference type="PANTHER" id="PTHR33420">
    <property type="entry name" value="FIMBRIAL SUBUNIT ELFA-RELATED"/>
    <property type="match status" value="1"/>
</dbReference>
<evidence type="ECO:0000313" key="8">
    <source>
        <dbReference type="Proteomes" id="UP000543908"/>
    </source>
</evidence>
<dbReference type="InterPro" id="IPR008966">
    <property type="entry name" value="Adhesion_dom_sf"/>
</dbReference>
<dbReference type="Gene3D" id="2.60.40.3310">
    <property type="match status" value="1"/>
</dbReference>
<keyword evidence="3 5" id="KW-0732">Signal</keyword>
<protein>
    <submittedName>
        <fullName evidence="7">Fimbrial protein</fullName>
    </submittedName>
</protein>
<evidence type="ECO:0000256" key="2">
    <source>
        <dbReference type="ARBA" id="ARBA00006671"/>
    </source>
</evidence>
<feature type="signal peptide" evidence="5">
    <location>
        <begin position="1"/>
        <end position="22"/>
    </location>
</feature>
<dbReference type="AlphaFoldDB" id="A0A7Y8RTH2"/>
<organism evidence="7 8">
    <name type="scientific">Pseudomonas allii</name>
    <dbReference type="NCBI Taxonomy" id="2740531"/>
    <lineage>
        <taxon>Bacteria</taxon>
        <taxon>Pseudomonadati</taxon>
        <taxon>Pseudomonadota</taxon>
        <taxon>Gammaproteobacteria</taxon>
        <taxon>Pseudomonadales</taxon>
        <taxon>Pseudomonadaceae</taxon>
        <taxon>Pseudomonas</taxon>
    </lineage>
</organism>
<accession>A0A7Y8RTH2</accession>
<evidence type="ECO:0000259" key="6">
    <source>
        <dbReference type="Pfam" id="PF22003"/>
    </source>
</evidence>
<dbReference type="RefSeq" id="WP_058423683.1">
    <property type="nucleotide sequence ID" value="NZ_JABUHS010000220.1"/>
</dbReference>
<name>A0A7Y8RTH2_9PSED</name>
<dbReference type="InterPro" id="IPR050263">
    <property type="entry name" value="Bact_Fimbrial_Adh_Pro"/>
</dbReference>
<keyword evidence="4" id="KW-0281">Fimbrium</keyword>
<reference evidence="7 8" key="1">
    <citation type="submission" date="2020-05" db="EMBL/GenBank/DDBJ databases">
        <title>Onion-isolated Pseudomonas sp.</title>
        <authorList>
            <person name="Fujikawa T."/>
            <person name="Sawada H."/>
        </authorList>
    </citation>
    <scope>NUCLEOTIDE SEQUENCE [LARGE SCALE GENOMIC DNA]</scope>
    <source>
        <strain evidence="7 8">MAFF 301512</strain>
    </source>
</reference>
<dbReference type="SUPFAM" id="SSF49401">
    <property type="entry name" value="Bacterial adhesins"/>
    <property type="match status" value="1"/>
</dbReference>
<gene>
    <name evidence="7" type="ORF">HT123_23380</name>
</gene>
<comment type="caution">
    <text evidence="7">The sequence shown here is derived from an EMBL/GenBank/DDBJ whole genome shotgun (WGS) entry which is preliminary data.</text>
</comment>
<evidence type="ECO:0000256" key="5">
    <source>
        <dbReference type="SAM" id="SignalP"/>
    </source>
</evidence>
<sequence>MKHSITFISILLAMGMPIAAHAACDRYPNMQHSVTFPNTIPVPENLGVGKLITSQTFAGPYPTFYMWCPTATPTFLTGRFTSAQSAPGGLIYHTNVPGIGMRVMVTLTSGAPYSAKLKTESLVSAPGRILWGATRLVAEFYKLGPVTTGTLPSGEIQHNNWDGGKGHYRMVLNNSIRFVNPASTCDLAAGDVNRTIPLPTVQVSAFNNANSAGASNFELTATCSNASSVTFRFTGAPAPGNTSLFSNTGTAGGVALWLYSRTSGANQTISNNGTRTVAVSGNRAVLPLGAAYHKNGAVRQGTLASTTTVNITYN</sequence>
<evidence type="ECO:0000313" key="7">
    <source>
        <dbReference type="EMBL" id="NWN63835.1"/>
    </source>
</evidence>
<dbReference type="InterPro" id="IPR036937">
    <property type="entry name" value="Adhesion_dom_fimbrial_sf"/>
</dbReference>
<feature type="domain" description="MrkD-like receptor binding" evidence="6">
    <location>
        <begin position="40"/>
        <end position="160"/>
    </location>
</feature>